<proteinExistence type="predicted"/>
<sequence length="49" mass="5568">MSSNKALRKAKHDAFQKKQEEKGKEIIVWIFGGLILLAIIYMVYAAIMA</sequence>
<gene>
    <name evidence="2" type="ORF">prwr041_13970</name>
</gene>
<keyword evidence="1" id="KW-0472">Membrane</keyword>
<reference evidence="2 3" key="1">
    <citation type="journal article" date="2022" name="Int. J. Syst. Evol. Microbiol.">
        <title>Prevotella herbatica sp. nov., a plant polysaccharide-decomposing anaerobic bacterium isolated from a methanogenic reactor.</title>
        <authorList>
            <person name="Uek A."/>
            <person name="Tonouchi A."/>
            <person name="Kaku N."/>
            <person name="Ueki K."/>
        </authorList>
    </citation>
    <scope>NUCLEOTIDE SEQUENCE [LARGE SCALE GENOMIC DNA]</scope>
    <source>
        <strain evidence="2 3">WR041</strain>
    </source>
</reference>
<dbReference type="Proteomes" id="UP001319045">
    <property type="component" value="Chromosome"/>
</dbReference>
<evidence type="ECO:0000256" key="1">
    <source>
        <dbReference type="SAM" id="Phobius"/>
    </source>
</evidence>
<protein>
    <submittedName>
        <fullName evidence="2">Uncharacterized protein</fullName>
    </submittedName>
</protein>
<evidence type="ECO:0000313" key="2">
    <source>
        <dbReference type="EMBL" id="BCS85504.1"/>
    </source>
</evidence>
<feature type="transmembrane region" description="Helical" evidence="1">
    <location>
        <begin position="26"/>
        <end position="47"/>
    </location>
</feature>
<accession>A0ABM7NYG4</accession>
<keyword evidence="1" id="KW-0812">Transmembrane</keyword>
<dbReference type="RefSeq" id="WP_207153155.1">
    <property type="nucleotide sequence ID" value="NZ_AP024484.1"/>
</dbReference>
<evidence type="ECO:0000313" key="3">
    <source>
        <dbReference type="Proteomes" id="UP001319045"/>
    </source>
</evidence>
<dbReference type="EMBL" id="AP024484">
    <property type="protein sequence ID" value="BCS85504.1"/>
    <property type="molecule type" value="Genomic_DNA"/>
</dbReference>
<keyword evidence="3" id="KW-1185">Reference proteome</keyword>
<organism evidence="2 3">
    <name type="scientific">Prevotella herbatica</name>
    <dbReference type="NCBI Taxonomy" id="2801997"/>
    <lineage>
        <taxon>Bacteria</taxon>
        <taxon>Pseudomonadati</taxon>
        <taxon>Bacteroidota</taxon>
        <taxon>Bacteroidia</taxon>
        <taxon>Bacteroidales</taxon>
        <taxon>Prevotellaceae</taxon>
        <taxon>Prevotella</taxon>
    </lineage>
</organism>
<keyword evidence="1" id="KW-1133">Transmembrane helix</keyword>
<name>A0ABM7NYG4_9BACT</name>